<comment type="pathway">
    <text evidence="3">Glycan biosynthesis; alginate biosynthesis.</text>
</comment>
<dbReference type="GO" id="GO:0016853">
    <property type="term" value="F:isomerase activity"/>
    <property type="evidence" value="ECO:0007669"/>
    <property type="project" value="UniProtKB-KW"/>
</dbReference>
<evidence type="ECO:0000256" key="6">
    <source>
        <dbReference type="ARBA" id="ARBA00022729"/>
    </source>
</evidence>
<evidence type="ECO:0000256" key="10">
    <source>
        <dbReference type="ARBA" id="ARBA00023235"/>
    </source>
</evidence>
<gene>
    <name evidence="15" type="ORF">D3880_05585</name>
</gene>
<evidence type="ECO:0000256" key="13">
    <source>
        <dbReference type="SAM" id="MobiDB-lite"/>
    </source>
</evidence>
<comment type="catalytic activity">
    <reaction evidence="1">
        <text>[(1-&gt;4)-beta-D-mannuronosyl](n) = [alginate](n)</text>
        <dbReference type="Rhea" id="RHEA:45572"/>
        <dbReference type="Rhea" id="RHEA-COMP:11264"/>
        <dbReference type="Rhea" id="RHEA-COMP:11270"/>
        <dbReference type="ChEBI" id="CHEBI:58187"/>
        <dbReference type="ChEBI" id="CHEBI:85311"/>
        <dbReference type="EC" id="5.1.3.37"/>
    </reaction>
</comment>
<evidence type="ECO:0000256" key="4">
    <source>
        <dbReference type="ARBA" id="ARBA00010085"/>
    </source>
</evidence>
<dbReference type="InterPro" id="IPR022441">
    <property type="entry name" value="Para_beta_helix_rpt-2"/>
</dbReference>
<keyword evidence="6" id="KW-0732">Signal</keyword>
<evidence type="ECO:0000256" key="12">
    <source>
        <dbReference type="ARBA" id="ARBA00045198"/>
    </source>
</evidence>
<dbReference type="Pfam" id="PF13229">
    <property type="entry name" value="Beta_helix"/>
    <property type="match status" value="1"/>
</dbReference>
<feature type="region of interest" description="Disordered" evidence="13">
    <location>
        <begin position="1"/>
        <end position="21"/>
    </location>
</feature>
<dbReference type="InterPro" id="IPR011050">
    <property type="entry name" value="Pectin_lyase_fold/virulence"/>
</dbReference>
<evidence type="ECO:0000256" key="1">
    <source>
        <dbReference type="ARBA" id="ARBA00001550"/>
    </source>
</evidence>
<dbReference type="InterPro" id="IPR006626">
    <property type="entry name" value="PbH1"/>
</dbReference>
<dbReference type="InterPro" id="IPR012334">
    <property type="entry name" value="Pectin_lyas_fold"/>
</dbReference>
<comment type="similarity">
    <text evidence="4">Belongs to the D-mannuronate C5-epimerase family.</text>
</comment>
<organism evidence="15 16">
    <name type="scientific">Pseudomonas cavernae</name>
    <dbReference type="NCBI Taxonomy" id="2320867"/>
    <lineage>
        <taxon>Bacteria</taxon>
        <taxon>Pseudomonadati</taxon>
        <taxon>Pseudomonadota</taxon>
        <taxon>Gammaproteobacteria</taxon>
        <taxon>Pseudomonadales</taxon>
        <taxon>Pseudomonadaceae</taxon>
        <taxon>Pseudomonas</taxon>
    </lineage>
</organism>
<keyword evidence="7" id="KW-0677">Repeat</keyword>
<dbReference type="EC" id="5.1.3.37" evidence="5"/>
<evidence type="ECO:0000256" key="5">
    <source>
        <dbReference type="ARBA" id="ARBA00012124"/>
    </source>
</evidence>
<dbReference type="EMBL" id="CP032419">
    <property type="protein sequence ID" value="AYC35028.1"/>
    <property type="molecule type" value="Genomic_DNA"/>
</dbReference>
<dbReference type="InterPro" id="IPR053409">
    <property type="entry name" value="Mannuronan_C5-epimerase"/>
</dbReference>
<dbReference type="SUPFAM" id="SSF51126">
    <property type="entry name" value="Pectin lyase-like"/>
    <property type="match status" value="1"/>
</dbReference>
<evidence type="ECO:0000256" key="7">
    <source>
        <dbReference type="ARBA" id="ARBA00022737"/>
    </source>
</evidence>
<dbReference type="Gene3D" id="2.160.20.10">
    <property type="entry name" value="Single-stranded right-handed beta-helix, Pectin lyase-like"/>
    <property type="match status" value="1"/>
</dbReference>
<comment type="function">
    <text evidence="12">Catalyzes the epimerization of beta-D-mannuronate to alpha-L-guluronate during the synthesis of the linear polysaccharide alginate. In addition, is part of a periplasmic protein complex that protects alginate from degradation by AlgL by channeling the newly formed alginate polymer through a scaffold that transfers the alginate polymer through the periplasmic space to the outer membrane secretin AlgE.</text>
</comment>
<dbReference type="SMART" id="SM00722">
    <property type="entry name" value="CASH"/>
    <property type="match status" value="1"/>
</dbReference>
<dbReference type="NCBIfam" id="NF038177">
    <property type="entry name" value="epimerase_AlgG"/>
    <property type="match status" value="1"/>
</dbReference>
<evidence type="ECO:0000256" key="8">
    <source>
        <dbReference type="ARBA" id="ARBA00022764"/>
    </source>
</evidence>
<sequence>MGIAALNPSYGEGSVHSDRPLSHSWERAGERAGARQPTLSPGPSPVNWRGVTLLAALLLLGSTTALANQPSVAPAAGATKELRQAKTYTVSSAPIEPLRLDKPKLPDLSGYTAAAVQAKIQRNQPGRVSVRRMLQQDALKEFIGGNNRLAEWVKRQQSMPQAIFVEGGYVNLTELAQKLPKQYFSQTAAGVYLARLPIVVAQGATLHIDAKTQELRLSQERGAFLVNDGKLFITDSKLTAWRESANAPASFRTAKEFRPFLLSWGGTETYIVNSTVTSLGYDTSKSYGVSISQYTPNMSKQMGRSEPSGWLLDSTFVDMWYGFYCYEAQDVVLKGNTYRDNIIYGIDPHDRSHRLIIADNTVHGTKKKHGIIVSREVNDSWIFNNRSYDNQLSGLVIDRNSVNNLVAYNEVYGNHADGITIYESSNNLLWGNRVLDNARHGIRLRNSVNIRLYENLAASNGLIGVYGHTKDLSDTDRDIDLDPFDAKVSMIVVGGQLAGNGSSPLAIDSPLSVELYRVDMLMPSKASGISLSGILGERQEEILDLLVRQQKAVLIDPVERQAELQD</sequence>
<comment type="subcellular location">
    <subcellularLocation>
        <location evidence="2">Periplasm</location>
    </subcellularLocation>
</comment>
<dbReference type="OrthoDB" id="6189730at2"/>
<dbReference type="NCBIfam" id="TIGR03804">
    <property type="entry name" value="para_beta_helix"/>
    <property type="match status" value="2"/>
</dbReference>
<dbReference type="UniPathway" id="UPA00286"/>
<dbReference type="SMART" id="SM00710">
    <property type="entry name" value="PbH1"/>
    <property type="match status" value="6"/>
</dbReference>
<protein>
    <recommendedName>
        <fullName evidence="5">mannuronan 5-epimerase</fullName>
        <ecNumber evidence="5">5.1.3.37</ecNumber>
    </recommendedName>
    <alternativeName>
        <fullName evidence="11">Poly(beta-D-mannuronate) C5 epimerase</fullName>
    </alternativeName>
</protein>
<evidence type="ECO:0000259" key="14">
    <source>
        <dbReference type="SMART" id="SM00722"/>
    </source>
</evidence>
<dbReference type="KEGG" id="pcav:D3880_05585"/>
<accession>A0A385ZAM5</accession>
<reference evidence="16" key="1">
    <citation type="submission" date="2018-09" db="EMBL/GenBank/DDBJ databases">
        <authorList>
            <person name="Zhu H."/>
        </authorList>
    </citation>
    <scope>NUCLEOTIDE SEQUENCE [LARGE SCALE GENOMIC DNA]</scope>
    <source>
        <strain evidence="16">K2W31S-8</strain>
    </source>
</reference>
<proteinExistence type="inferred from homology"/>
<evidence type="ECO:0000256" key="11">
    <source>
        <dbReference type="ARBA" id="ARBA00044319"/>
    </source>
</evidence>
<dbReference type="Proteomes" id="UP000265560">
    <property type="component" value="Chromosome"/>
</dbReference>
<keyword evidence="10" id="KW-0413">Isomerase</keyword>
<dbReference type="InterPro" id="IPR039448">
    <property type="entry name" value="Beta_helix"/>
</dbReference>
<keyword evidence="8" id="KW-0574">Periplasm</keyword>
<dbReference type="AlphaFoldDB" id="A0A385ZAM5"/>
<feature type="region of interest" description="Disordered" evidence="13">
    <location>
        <begin position="26"/>
        <end position="45"/>
    </location>
</feature>
<feature type="domain" description="Carbohydrate-binding/sugar hydrolysis" evidence="14">
    <location>
        <begin position="285"/>
        <end position="445"/>
    </location>
</feature>
<name>A0A385ZAM5_9PSED</name>
<keyword evidence="16" id="KW-1185">Reference proteome</keyword>
<evidence type="ECO:0000313" key="16">
    <source>
        <dbReference type="Proteomes" id="UP000265560"/>
    </source>
</evidence>
<dbReference type="GO" id="GO:0042597">
    <property type="term" value="C:periplasmic space"/>
    <property type="evidence" value="ECO:0007669"/>
    <property type="project" value="UniProtKB-SubCell"/>
</dbReference>
<dbReference type="InterPro" id="IPR006633">
    <property type="entry name" value="Carb-bd_sugar_hydrolysis-dom"/>
</dbReference>
<evidence type="ECO:0000256" key="2">
    <source>
        <dbReference type="ARBA" id="ARBA00004418"/>
    </source>
</evidence>
<evidence type="ECO:0000256" key="3">
    <source>
        <dbReference type="ARBA" id="ARBA00005182"/>
    </source>
</evidence>
<dbReference type="GO" id="GO:0042121">
    <property type="term" value="P:alginic acid biosynthetic process"/>
    <property type="evidence" value="ECO:0007669"/>
    <property type="project" value="UniProtKB-UniPathway"/>
</dbReference>
<keyword evidence="9" id="KW-0016">Alginate biosynthesis</keyword>
<evidence type="ECO:0000313" key="15">
    <source>
        <dbReference type="EMBL" id="AYC35028.1"/>
    </source>
</evidence>
<evidence type="ECO:0000256" key="9">
    <source>
        <dbReference type="ARBA" id="ARBA00022841"/>
    </source>
</evidence>